<dbReference type="SMART" id="SM00448">
    <property type="entry name" value="REC"/>
    <property type="match status" value="1"/>
</dbReference>
<dbReference type="SUPFAM" id="SSF52172">
    <property type="entry name" value="CheY-like"/>
    <property type="match status" value="1"/>
</dbReference>
<feature type="coiled-coil region" evidence="7">
    <location>
        <begin position="191"/>
        <end position="221"/>
    </location>
</feature>
<evidence type="ECO:0000256" key="6">
    <source>
        <dbReference type="PROSITE-ProRule" id="PRU00169"/>
    </source>
</evidence>
<dbReference type="STRING" id="946333.A4W93_07760"/>
<dbReference type="Gene3D" id="3.40.50.2300">
    <property type="match status" value="1"/>
</dbReference>
<dbReference type="FunFam" id="3.30.565.10:FF:000049">
    <property type="entry name" value="Two-component sensor histidine kinase"/>
    <property type="match status" value="1"/>
</dbReference>
<dbReference type="AlphaFoldDB" id="A0A1W6LHT4"/>
<dbReference type="CDD" id="cd00082">
    <property type="entry name" value="HisKA"/>
    <property type="match status" value="1"/>
</dbReference>
<dbReference type="InterPro" id="IPR005467">
    <property type="entry name" value="His_kinase_dom"/>
</dbReference>
<gene>
    <name evidence="11" type="ORF">A4W93_07760</name>
</gene>
<reference evidence="11 12" key="1">
    <citation type="submission" date="2016-04" db="EMBL/GenBank/DDBJ databases">
        <title>Complete genome sequence of natural rubber-degrading, novel Gram-negative bacterium, Rhizobacter gummiphilus strain NS21.</title>
        <authorList>
            <person name="Tabata M."/>
            <person name="Kasai D."/>
            <person name="Fukuda M."/>
        </authorList>
    </citation>
    <scope>NUCLEOTIDE SEQUENCE [LARGE SCALE GENOMIC DNA]</scope>
    <source>
        <strain evidence="11 12">NS21</strain>
    </source>
</reference>
<dbReference type="PROSITE" id="PS50109">
    <property type="entry name" value="HIS_KIN"/>
    <property type="match status" value="1"/>
</dbReference>
<dbReference type="InterPro" id="IPR003594">
    <property type="entry name" value="HATPase_dom"/>
</dbReference>
<evidence type="ECO:0000256" key="2">
    <source>
        <dbReference type="ARBA" id="ARBA00012438"/>
    </source>
</evidence>
<dbReference type="PANTHER" id="PTHR43047:SF9">
    <property type="entry name" value="HISTIDINE KINASE"/>
    <property type="match status" value="1"/>
</dbReference>
<dbReference type="PANTHER" id="PTHR43047">
    <property type="entry name" value="TWO-COMPONENT HISTIDINE PROTEIN KINASE"/>
    <property type="match status" value="1"/>
</dbReference>
<organism evidence="11 12">
    <name type="scientific">Piscinibacter gummiphilus</name>
    <dbReference type="NCBI Taxonomy" id="946333"/>
    <lineage>
        <taxon>Bacteria</taxon>
        <taxon>Pseudomonadati</taxon>
        <taxon>Pseudomonadota</taxon>
        <taxon>Betaproteobacteria</taxon>
        <taxon>Burkholderiales</taxon>
        <taxon>Sphaerotilaceae</taxon>
        <taxon>Piscinibacter</taxon>
    </lineage>
</organism>
<evidence type="ECO:0000256" key="7">
    <source>
        <dbReference type="SAM" id="Coils"/>
    </source>
</evidence>
<keyword evidence="8" id="KW-1133">Transmembrane helix</keyword>
<evidence type="ECO:0000259" key="10">
    <source>
        <dbReference type="PROSITE" id="PS50110"/>
    </source>
</evidence>
<dbReference type="InterPro" id="IPR036097">
    <property type="entry name" value="HisK_dim/P_sf"/>
</dbReference>
<feature type="transmembrane region" description="Helical" evidence="8">
    <location>
        <begin position="12"/>
        <end position="37"/>
    </location>
</feature>
<dbReference type="Proteomes" id="UP000193427">
    <property type="component" value="Chromosome"/>
</dbReference>
<proteinExistence type="predicted"/>
<feature type="transmembrane region" description="Helical" evidence="8">
    <location>
        <begin position="43"/>
        <end position="62"/>
    </location>
</feature>
<dbReference type="SMART" id="SM00387">
    <property type="entry name" value="HATPase_c"/>
    <property type="match status" value="1"/>
</dbReference>
<feature type="domain" description="Response regulatory" evidence="10">
    <location>
        <begin position="468"/>
        <end position="587"/>
    </location>
</feature>
<dbReference type="SUPFAM" id="SSF55874">
    <property type="entry name" value="ATPase domain of HSP90 chaperone/DNA topoisomerase II/histidine kinase"/>
    <property type="match status" value="1"/>
</dbReference>
<dbReference type="InterPro" id="IPR001789">
    <property type="entry name" value="Sig_transdc_resp-reg_receiver"/>
</dbReference>
<keyword evidence="5 11" id="KW-0418">Kinase</keyword>
<dbReference type="OrthoDB" id="6114847at2"/>
<dbReference type="PRINTS" id="PR00344">
    <property type="entry name" value="BCTRLSENSOR"/>
</dbReference>
<dbReference type="GO" id="GO:0005886">
    <property type="term" value="C:plasma membrane"/>
    <property type="evidence" value="ECO:0007669"/>
    <property type="project" value="TreeGrafter"/>
</dbReference>
<evidence type="ECO:0000256" key="3">
    <source>
        <dbReference type="ARBA" id="ARBA00022553"/>
    </source>
</evidence>
<evidence type="ECO:0000256" key="1">
    <source>
        <dbReference type="ARBA" id="ARBA00000085"/>
    </source>
</evidence>
<feature type="transmembrane region" description="Helical" evidence="8">
    <location>
        <begin position="112"/>
        <end position="129"/>
    </location>
</feature>
<feature type="modified residue" description="4-aspartylphosphate" evidence="6">
    <location>
        <position position="522"/>
    </location>
</feature>
<keyword evidence="3 6" id="KW-0597">Phosphoprotein</keyword>
<evidence type="ECO:0000313" key="11">
    <source>
        <dbReference type="EMBL" id="ARN23780.1"/>
    </source>
</evidence>
<dbReference type="Pfam" id="PF00072">
    <property type="entry name" value="Response_reg"/>
    <property type="match status" value="1"/>
</dbReference>
<evidence type="ECO:0000313" key="12">
    <source>
        <dbReference type="Proteomes" id="UP000193427"/>
    </source>
</evidence>
<evidence type="ECO:0000256" key="5">
    <source>
        <dbReference type="ARBA" id="ARBA00022777"/>
    </source>
</evidence>
<comment type="catalytic activity">
    <reaction evidence="1">
        <text>ATP + protein L-histidine = ADP + protein N-phospho-L-histidine.</text>
        <dbReference type="EC" id="2.7.13.3"/>
    </reaction>
</comment>
<dbReference type="Gene3D" id="3.30.565.10">
    <property type="entry name" value="Histidine kinase-like ATPase, C-terminal domain"/>
    <property type="match status" value="1"/>
</dbReference>
<dbReference type="KEGG" id="rgu:A4W93_07760"/>
<dbReference type="GO" id="GO:0000155">
    <property type="term" value="F:phosphorelay sensor kinase activity"/>
    <property type="evidence" value="ECO:0007669"/>
    <property type="project" value="InterPro"/>
</dbReference>
<evidence type="ECO:0000259" key="9">
    <source>
        <dbReference type="PROSITE" id="PS50109"/>
    </source>
</evidence>
<dbReference type="Pfam" id="PF00512">
    <property type="entry name" value="HisKA"/>
    <property type="match status" value="1"/>
</dbReference>
<dbReference type="InterPro" id="IPR004358">
    <property type="entry name" value="Sig_transdc_His_kin-like_C"/>
</dbReference>
<evidence type="ECO:0000256" key="4">
    <source>
        <dbReference type="ARBA" id="ARBA00022679"/>
    </source>
</evidence>
<keyword evidence="8" id="KW-0472">Membrane</keyword>
<dbReference type="GO" id="GO:0009927">
    <property type="term" value="F:histidine phosphotransfer kinase activity"/>
    <property type="evidence" value="ECO:0007669"/>
    <property type="project" value="TreeGrafter"/>
</dbReference>
<sequence length="590" mass="65013">MIEDQASAERVANIFSYLPTTQAANVAGAGVVAVLYWEHVPHIGMLVWLGLLVLLGLARTVMYRHFKREQPTAHERLLKYYQGWRYSTLAAGVLWGAAAWFFYSHGGVTEKIGLILTIYSFCMAAMQILSPQHHTFYEFCVLALVPLVVKVAWPGTFEDLFLSGVLVFIFGITVSLSRLYRKNFEGLLQIKERADQLLVQLRAEKAAADQARQEAEVANRAKTQFFAAASHDLRQPLHAMGLFAEALRQRSHDEEVTSLVTSINGSVDALEGLFSELLDITKIDTGGVDVTPEHFNIGDIFRKLRLHFEPTAFEKGLALRFRGESHNVYADPVLVERVLRNLVSNAIRYTNDGSVLVSCRRRDGRMVLQVWDTGVGIREREQTRIFEEFYQVPHSEVLSPQQRKGLGLGLAIVKRLADLIGAPLALRSRPGHGTVFSLTLPIGKAPRSQSLSGVAGKAPLGLTLDHKFIVVVEDEPAVRGGLEVLLKGWGATVATFETVEASRAWAATAPADAKAPDLLVVDYRLEHGNTGLDAIQALRARFGPVAAIMVTGSTMSGLEADAQAHNFHLLVKPVVPNKLRAMIGFKLGVR</sequence>
<protein>
    <recommendedName>
        <fullName evidence="2">histidine kinase</fullName>
        <ecNumber evidence="2">2.7.13.3</ecNumber>
    </recommendedName>
</protein>
<dbReference type="InterPro" id="IPR011006">
    <property type="entry name" value="CheY-like_superfamily"/>
</dbReference>
<feature type="transmembrane region" description="Helical" evidence="8">
    <location>
        <begin position="83"/>
        <end position="106"/>
    </location>
</feature>
<dbReference type="Pfam" id="PF02518">
    <property type="entry name" value="HATPase_c"/>
    <property type="match status" value="1"/>
</dbReference>
<dbReference type="SMART" id="SM00388">
    <property type="entry name" value="HisKA"/>
    <property type="match status" value="1"/>
</dbReference>
<keyword evidence="12" id="KW-1185">Reference proteome</keyword>
<keyword evidence="4" id="KW-0808">Transferase</keyword>
<keyword evidence="7" id="KW-0175">Coiled coil</keyword>
<dbReference type="InterPro" id="IPR003661">
    <property type="entry name" value="HisK_dim/P_dom"/>
</dbReference>
<dbReference type="EC" id="2.7.13.3" evidence="2"/>
<keyword evidence="8" id="KW-0812">Transmembrane</keyword>
<dbReference type="SUPFAM" id="SSF47384">
    <property type="entry name" value="Homodimeric domain of signal transducing histidine kinase"/>
    <property type="match status" value="1"/>
</dbReference>
<accession>A0A1W6LHT4</accession>
<name>A0A1W6LHT4_9BURK</name>
<feature type="transmembrane region" description="Helical" evidence="8">
    <location>
        <begin position="160"/>
        <end position="180"/>
    </location>
</feature>
<dbReference type="Gene3D" id="1.10.287.130">
    <property type="match status" value="1"/>
</dbReference>
<feature type="domain" description="Histidine kinase" evidence="9">
    <location>
        <begin position="228"/>
        <end position="444"/>
    </location>
</feature>
<dbReference type="PROSITE" id="PS50110">
    <property type="entry name" value="RESPONSE_REGULATORY"/>
    <property type="match status" value="1"/>
</dbReference>
<evidence type="ECO:0000256" key="8">
    <source>
        <dbReference type="SAM" id="Phobius"/>
    </source>
</evidence>
<dbReference type="EMBL" id="CP015118">
    <property type="protein sequence ID" value="ARN23780.1"/>
    <property type="molecule type" value="Genomic_DNA"/>
</dbReference>
<feature type="transmembrane region" description="Helical" evidence="8">
    <location>
        <begin position="136"/>
        <end position="154"/>
    </location>
</feature>
<dbReference type="InterPro" id="IPR036890">
    <property type="entry name" value="HATPase_C_sf"/>
</dbReference>
<dbReference type="CDD" id="cd00156">
    <property type="entry name" value="REC"/>
    <property type="match status" value="1"/>
</dbReference>